<dbReference type="RefSeq" id="WP_393176992.1">
    <property type="nucleotide sequence ID" value="NZ_JBICRM010000057.1"/>
</dbReference>
<dbReference type="EMBL" id="JBICRM010000057">
    <property type="protein sequence ID" value="MFG1710817.1"/>
    <property type="molecule type" value="Genomic_DNA"/>
</dbReference>
<evidence type="ECO:0000313" key="2">
    <source>
        <dbReference type="EMBL" id="MFG1710817.1"/>
    </source>
</evidence>
<comment type="caution">
    <text evidence="2">The sequence shown here is derived from an EMBL/GenBank/DDBJ whole genome shotgun (WGS) entry which is preliminary data.</text>
</comment>
<gene>
    <name evidence="2" type="ORF">ACFLIM_47420</name>
</gene>
<evidence type="ECO:0000313" key="3">
    <source>
        <dbReference type="Proteomes" id="UP001603978"/>
    </source>
</evidence>
<reference evidence="2 3" key="1">
    <citation type="submission" date="2024-10" db="EMBL/GenBank/DDBJ databases">
        <authorList>
            <person name="Topkara A.R."/>
            <person name="Saygin H."/>
        </authorList>
    </citation>
    <scope>NUCLEOTIDE SEQUENCE [LARGE SCALE GENOMIC DNA]</scope>
    <source>
        <strain evidence="2 3">M3C6</strain>
    </source>
</reference>
<protein>
    <submittedName>
        <fullName evidence="2">Uncharacterized protein</fullName>
    </submittedName>
</protein>
<dbReference type="Proteomes" id="UP001603978">
    <property type="component" value="Unassembled WGS sequence"/>
</dbReference>
<keyword evidence="3" id="KW-1185">Reference proteome</keyword>
<evidence type="ECO:0000256" key="1">
    <source>
        <dbReference type="SAM" id="MobiDB-lite"/>
    </source>
</evidence>
<organism evidence="2 3">
    <name type="scientific">Nonomuraea marmarensis</name>
    <dbReference type="NCBI Taxonomy" id="3351344"/>
    <lineage>
        <taxon>Bacteria</taxon>
        <taxon>Bacillati</taxon>
        <taxon>Actinomycetota</taxon>
        <taxon>Actinomycetes</taxon>
        <taxon>Streptosporangiales</taxon>
        <taxon>Streptosporangiaceae</taxon>
        <taxon>Nonomuraea</taxon>
    </lineage>
</organism>
<name>A0ABW7ATR3_9ACTN</name>
<feature type="compositionally biased region" description="Polar residues" evidence="1">
    <location>
        <begin position="134"/>
        <end position="143"/>
    </location>
</feature>
<accession>A0ABW7ATR3</accession>
<sequence>MGAGERNRSLNGRKLQRPAAAFAAHGASGRETGWLPWGPLAGVIWALMHDFGVHATIAGIGSSTSHRIIAISCARLGLDQSTPWPRQYDKYKAIRPAYVFSVLNVRPAQPPPDTRTPRRAAPSPHRPPTHDTDSSAATARSGR</sequence>
<feature type="region of interest" description="Disordered" evidence="1">
    <location>
        <begin position="105"/>
        <end position="143"/>
    </location>
</feature>
<proteinExistence type="predicted"/>